<dbReference type="EMBL" id="SRSF01000003">
    <property type="protein sequence ID" value="THH39662.1"/>
    <property type="molecule type" value="Genomic_DNA"/>
</dbReference>
<evidence type="ECO:0000313" key="4">
    <source>
        <dbReference type="EMBL" id="THH39662.1"/>
    </source>
</evidence>
<dbReference type="Pfam" id="PF00583">
    <property type="entry name" value="Acetyltransf_1"/>
    <property type="match status" value="1"/>
</dbReference>
<reference evidence="4 5" key="1">
    <citation type="submission" date="2019-04" db="EMBL/GenBank/DDBJ databases">
        <title>Lewinella litorea sp. nov., isolated from a marine sand.</title>
        <authorList>
            <person name="Yoon J.-H."/>
        </authorList>
    </citation>
    <scope>NUCLEOTIDE SEQUENCE [LARGE SCALE GENOMIC DNA]</scope>
    <source>
        <strain evidence="4 5">HSMS-39</strain>
    </source>
</reference>
<keyword evidence="2" id="KW-0012">Acyltransferase</keyword>
<organism evidence="4 5">
    <name type="scientific">Neolewinella litorea</name>
    <dbReference type="NCBI Taxonomy" id="2562452"/>
    <lineage>
        <taxon>Bacteria</taxon>
        <taxon>Pseudomonadati</taxon>
        <taxon>Bacteroidota</taxon>
        <taxon>Saprospiria</taxon>
        <taxon>Saprospirales</taxon>
        <taxon>Lewinellaceae</taxon>
        <taxon>Neolewinella</taxon>
    </lineage>
</organism>
<dbReference type="Proteomes" id="UP000308528">
    <property type="component" value="Unassembled WGS sequence"/>
</dbReference>
<dbReference type="OrthoDB" id="9800604at2"/>
<accession>A0A4S4NIT2</accession>
<evidence type="ECO:0000259" key="3">
    <source>
        <dbReference type="PROSITE" id="PS51186"/>
    </source>
</evidence>
<dbReference type="PANTHER" id="PTHR43877:SF2">
    <property type="entry name" value="AMINOALKYLPHOSPHONATE N-ACETYLTRANSFERASE-RELATED"/>
    <property type="match status" value="1"/>
</dbReference>
<proteinExistence type="predicted"/>
<dbReference type="PROSITE" id="PS51186">
    <property type="entry name" value="GNAT"/>
    <property type="match status" value="1"/>
</dbReference>
<dbReference type="SUPFAM" id="SSF55729">
    <property type="entry name" value="Acyl-CoA N-acyltransferases (Nat)"/>
    <property type="match status" value="1"/>
</dbReference>
<protein>
    <submittedName>
        <fullName evidence="4">GNAT family N-acetyltransferase</fullName>
    </submittedName>
</protein>
<dbReference type="AlphaFoldDB" id="A0A4S4NIT2"/>
<dbReference type="GO" id="GO:0016747">
    <property type="term" value="F:acyltransferase activity, transferring groups other than amino-acyl groups"/>
    <property type="evidence" value="ECO:0007669"/>
    <property type="project" value="InterPro"/>
</dbReference>
<sequence>MSDVRRGRPNYLRNMQAPAADISYQALQESDQPRLEQLMQRIYPPVYAHFWPDGGQWYLNSQYGWENFARELAQLEAIYRFVLNDGHVVGIVRTLPGLAPPGDKEIRATKLHRLYLDPVVHGCGIGQQVIEDVSKASRERGDELLWLEAMDSSTAALAFYERVGFERMVHFTLDMPRMYPARRGMWRLGKRW</sequence>
<keyword evidence="1 4" id="KW-0808">Transferase</keyword>
<name>A0A4S4NIT2_9BACT</name>
<dbReference type="InterPro" id="IPR016181">
    <property type="entry name" value="Acyl_CoA_acyltransferase"/>
</dbReference>
<comment type="caution">
    <text evidence="4">The sequence shown here is derived from an EMBL/GenBank/DDBJ whole genome shotgun (WGS) entry which is preliminary data.</text>
</comment>
<dbReference type="InterPro" id="IPR050832">
    <property type="entry name" value="Bact_Acetyltransf"/>
</dbReference>
<dbReference type="CDD" id="cd04301">
    <property type="entry name" value="NAT_SF"/>
    <property type="match status" value="1"/>
</dbReference>
<feature type="domain" description="N-acetyltransferase" evidence="3">
    <location>
        <begin position="22"/>
        <end position="192"/>
    </location>
</feature>
<evidence type="ECO:0000256" key="2">
    <source>
        <dbReference type="ARBA" id="ARBA00023315"/>
    </source>
</evidence>
<dbReference type="InterPro" id="IPR000182">
    <property type="entry name" value="GNAT_dom"/>
</dbReference>
<dbReference type="Gene3D" id="3.40.630.30">
    <property type="match status" value="1"/>
</dbReference>
<gene>
    <name evidence="4" type="ORF">E4021_08575</name>
</gene>
<evidence type="ECO:0000313" key="5">
    <source>
        <dbReference type="Proteomes" id="UP000308528"/>
    </source>
</evidence>
<keyword evidence="5" id="KW-1185">Reference proteome</keyword>
<dbReference type="PANTHER" id="PTHR43877">
    <property type="entry name" value="AMINOALKYLPHOSPHONATE N-ACETYLTRANSFERASE-RELATED-RELATED"/>
    <property type="match status" value="1"/>
</dbReference>
<evidence type="ECO:0000256" key="1">
    <source>
        <dbReference type="ARBA" id="ARBA00022679"/>
    </source>
</evidence>